<gene>
    <name evidence="4" type="ORF">EZS28_023526</name>
</gene>
<evidence type="ECO:0000313" key="4">
    <source>
        <dbReference type="EMBL" id="KAA6380948.1"/>
    </source>
</evidence>
<protein>
    <recommendedName>
        <fullName evidence="3">B box-type domain-containing protein</fullName>
    </recommendedName>
</protein>
<dbReference type="OrthoDB" id="406045at2759"/>
<feature type="compositionally biased region" description="Basic and acidic residues" evidence="2">
    <location>
        <begin position="420"/>
        <end position="438"/>
    </location>
</feature>
<comment type="caution">
    <text evidence="4">The sequence shown here is derived from an EMBL/GenBank/DDBJ whole genome shotgun (WGS) entry which is preliminary data.</text>
</comment>
<feature type="compositionally biased region" description="Polar residues" evidence="2">
    <location>
        <begin position="381"/>
        <end position="406"/>
    </location>
</feature>
<dbReference type="InterPro" id="IPR018553">
    <property type="entry name" value="E2_Ub-conjug_enz"/>
</dbReference>
<organism evidence="4 5">
    <name type="scientific">Streblomastix strix</name>
    <dbReference type="NCBI Taxonomy" id="222440"/>
    <lineage>
        <taxon>Eukaryota</taxon>
        <taxon>Metamonada</taxon>
        <taxon>Preaxostyla</taxon>
        <taxon>Oxymonadida</taxon>
        <taxon>Streblomastigidae</taxon>
        <taxon>Streblomastix</taxon>
    </lineage>
</organism>
<feature type="domain" description="B box-type" evidence="3">
    <location>
        <begin position="18"/>
        <end position="64"/>
    </location>
</feature>
<dbReference type="InterPro" id="IPR057668">
    <property type="entry name" value="E2_Ub-conjug_enz_C"/>
</dbReference>
<dbReference type="GO" id="GO:0008270">
    <property type="term" value="F:zinc ion binding"/>
    <property type="evidence" value="ECO:0007669"/>
    <property type="project" value="UniProtKB-KW"/>
</dbReference>
<feature type="compositionally biased region" description="Low complexity" evidence="2">
    <location>
        <begin position="359"/>
        <end position="380"/>
    </location>
</feature>
<dbReference type="PANTHER" id="PTHR31560">
    <property type="entry name" value="UPF0652 PROTEIN C16A11.03C-RELATED"/>
    <property type="match status" value="1"/>
</dbReference>
<dbReference type="PROSITE" id="PS50119">
    <property type="entry name" value="ZF_BBOX"/>
    <property type="match status" value="1"/>
</dbReference>
<reference evidence="4 5" key="1">
    <citation type="submission" date="2019-03" db="EMBL/GenBank/DDBJ databases">
        <title>Single cell metagenomics reveals metabolic interactions within the superorganism composed of flagellate Streblomastix strix and complex community of Bacteroidetes bacteria on its surface.</title>
        <authorList>
            <person name="Treitli S.C."/>
            <person name="Kolisko M."/>
            <person name="Husnik F."/>
            <person name="Keeling P."/>
            <person name="Hampl V."/>
        </authorList>
    </citation>
    <scope>NUCLEOTIDE SEQUENCE [LARGE SCALE GENOMIC DNA]</scope>
    <source>
        <strain evidence="4">ST1C</strain>
    </source>
</reference>
<name>A0A5J4VEC9_9EUKA</name>
<evidence type="ECO:0000313" key="5">
    <source>
        <dbReference type="Proteomes" id="UP000324800"/>
    </source>
</evidence>
<dbReference type="PANTHER" id="PTHR31560:SF0">
    <property type="entry name" value="UPF0652 PROTEIN C22H10.08"/>
    <property type="match status" value="1"/>
</dbReference>
<dbReference type="AlphaFoldDB" id="A0A5J4VEC9"/>
<dbReference type="Pfam" id="PF22586">
    <property type="entry name" value="ANCHR-like_BBOX"/>
    <property type="match status" value="1"/>
</dbReference>
<evidence type="ECO:0000256" key="2">
    <source>
        <dbReference type="SAM" id="MobiDB-lite"/>
    </source>
</evidence>
<dbReference type="EMBL" id="SNRW01007622">
    <property type="protein sequence ID" value="KAA6380948.1"/>
    <property type="molecule type" value="Genomic_DNA"/>
</dbReference>
<evidence type="ECO:0000256" key="1">
    <source>
        <dbReference type="PROSITE-ProRule" id="PRU00024"/>
    </source>
</evidence>
<dbReference type="Pfam" id="PF09418">
    <property type="entry name" value="DUF2009"/>
    <property type="match status" value="1"/>
</dbReference>
<feature type="compositionally biased region" description="Acidic residues" evidence="2">
    <location>
        <begin position="332"/>
        <end position="345"/>
    </location>
</feature>
<keyword evidence="1" id="KW-0479">Metal-binding</keyword>
<keyword evidence="1" id="KW-0862">Zinc</keyword>
<feature type="region of interest" description="Disordered" evidence="2">
    <location>
        <begin position="310"/>
        <end position="516"/>
    </location>
</feature>
<dbReference type="InterPro" id="IPR000315">
    <property type="entry name" value="Znf_B-box"/>
</dbReference>
<keyword evidence="1" id="KW-0863">Zinc-finger</keyword>
<proteinExistence type="predicted"/>
<dbReference type="Proteomes" id="UP000324800">
    <property type="component" value="Unassembled WGS sequence"/>
</dbReference>
<feature type="compositionally biased region" description="Polar residues" evidence="2">
    <location>
        <begin position="503"/>
        <end position="516"/>
    </location>
</feature>
<sequence>MPRGGGTAVFTTSTANQTGIQLCSECDDHPSTINCFNCHDIFCSECFQALHKKGNKKNHSTEQIKQQLPEALIQQTPSESPSPVPSPSQEVIKKKVAKSAVAAKHILDNRQPWPIRAQYIPLRLTNSEQKEREFVEAALNVSEYTDKVDVIDWRSNKKQEMIDGIKEIMNIIQGLVISTNYKVGQDLITTKNAAKQHKFFQHMFEVGRRYKIINPDKMRDTYGKLIFALMDAQIQDVQRGIGMKCVSEVETVAKLAQNLGIDSIFRDPLLDIATSVIYANQSREQIRDQIRAKDEAVNRLINTYTQMVLHKEGKQEQQQQQKMEKDKQGNNIDDDEDEEEDDDEKEKDNKQFKGKIGNQQKSIQSSSSSSSSSSIQSKISRNTSIVTEEQMNSNLPISTKIKQITVTEHDDNQEEDNENENNKRDKKQMIVDKDKNSNDDDQDDQANDISSTSLSQQPTQEQKNTLSSSPELQPNISTTNNAPFSTYSLSPSPSPTDQQQQQNGKTNSQQIKPNQN</sequence>
<evidence type="ECO:0000259" key="3">
    <source>
        <dbReference type="PROSITE" id="PS50119"/>
    </source>
</evidence>
<accession>A0A5J4VEC9</accession>
<feature type="compositionally biased region" description="Polar residues" evidence="2">
    <location>
        <begin position="452"/>
        <end position="482"/>
    </location>
</feature>
<feature type="non-terminal residue" evidence="4">
    <location>
        <position position="516"/>
    </location>
</feature>